<dbReference type="Proteomes" id="UP000015441">
    <property type="component" value="Unassembled WGS sequence"/>
</dbReference>
<evidence type="ECO:0000256" key="1">
    <source>
        <dbReference type="SAM" id="MobiDB-lite"/>
    </source>
</evidence>
<feature type="compositionally biased region" description="Basic and acidic residues" evidence="1">
    <location>
        <begin position="21"/>
        <end position="33"/>
    </location>
</feature>
<sequence length="59" mass="6312">MSAPRGEAGYDVEVDVDEDGDLGHTDLQEDLEFHSSNFNENATYSSRKPNGSGLPAPAT</sequence>
<dbReference type="EMBL" id="CAUH01003229">
    <property type="protein sequence ID" value="CEA17193.1"/>
    <property type="molecule type" value="Genomic_DNA"/>
</dbReference>
<gene>
    <name evidence="2" type="primary">YIP1</name>
</gene>
<feature type="region of interest" description="Disordered" evidence="1">
    <location>
        <begin position="1"/>
        <end position="59"/>
    </location>
</feature>
<reference evidence="2 3" key="1">
    <citation type="journal article" date="2010" name="Science">
        <title>Genome expansion and gene loss in powdery mildew fungi reveal tradeoffs in extreme parasitism.</title>
        <authorList>
            <person name="Spanu P.D."/>
            <person name="Abbott J.C."/>
            <person name="Amselem J."/>
            <person name="Burgis T.A."/>
            <person name="Soanes D.M."/>
            <person name="Stueber K."/>
            <person name="Ver Loren van Themaat E."/>
            <person name="Brown J.K.M."/>
            <person name="Butcher S.A."/>
            <person name="Gurr S.J."/>
            <person name="Lebrun M.-H."/>
            <person name="Ridout C.J."/>
            <person name="Schulze-Lefert P."/>
            <person name="Talbot N.J."/>
            <person name="Ahmadinejad N."/>
            <person name="Ametz C."/>
            <person name="Barton G.R."/>
            <person name="Benjdia M."/>
            <person name="Bidzinski P."/>
            <person name="Bindschedler L.V."/>
            <person name="Both M."/>
            <person name="Brewer M.T."/>
            <person name="Cadle-Davidson L."/>
            <person name="Cadle-Davidson M.M."/>
            <person name="Collemare J."/>
            <person name="Cramer R."/>
            <person name="Frenkel O."/>
            <person name="Godfrey D."/>
            <person name="Harriman J."/>
            <person name="Hoede C."/>
            <person name="King B.C."/>
            <person name="Klages S."/>
            <person name="Kleemann J."/>
            <person name="Knoll D."/>
            <person name="Koti P.S."/>
            <person name="Kreplak J."/>
            <person name="Lopez-Ruiz F.J."/>
            <person name="Lu X."/>
            <person name="Maekawa T."/>
            <person name="Mahanil S."/>
            <person name="Micali C."/>
            <person name="Milgroom M.G."/>
            <person name="Montana G."/>
            <person name="Noir S."/>
            <person name="O'Connell R.J."/>
            <person name="Oberhaensli S."/>
            <person name="Parlange F."/>
            <person name="Pedersen C."/>
            <person name="Quesneville H."/>
            <person name="Reinhardt R."/>
            <person name="Rott M."/>
            <person name="Sacristan S."/>
            <person name="Schmidt S.M."/>
            <person name="Schoen M."/>
            <person name="Skamnioti P."/>
            <person name="Sommer H."/>
            <person name="Stephens A."/>
            <person name="Takahara H."/>
            <person name="Thordal-Christensen H."/>
            <person name="Vigouroux M."/>
            <person name="Wessling R."/>
            <person name="Wicker T."/>
            <person name="Panstruga R."/>
        </authorList>
    </citation>
    <scope>NUCLEOTIDE SEQUENCE [LARGE SCALE GENOMIC DNA]</scope>
    <source>
        <strain evidence="2">DH14</strain>
    </source>
</reference>
<feature type="compositionally biased region" description="Acidic residues" evidence="1">
    <location>
        <begin position="10"/>
        <end position="20"/>
    </location>
</feature>
<evidence type="ECO:0000313" key="2">
    <source>
        <dbReference type="EMBL" id="CEA17193.1"/>
    </source>
</evidence>
<proteinExistence type="predicted"/>
<comment type="caution">
    <text evidence="2">The sequence shown here is derived from an EMBL/GenBank/DDBJ whole genome shotgun (WGS) entry which is preliminary data.</text>
</comment>
<keyword evidence="3" id="KW-1185">Reference proteome</keyword>
<dbReference type="AlphaFoldDB" id="A0A078N200"/>
<evidence type="ECO:0000313" key="3">
    <source>
        <dbReference type="Proteomes" id="UP000015441"/>
    </source>
</evidence>
<name>A0A078N200_BLUG1</name>
<accession>A0A078N200</accession>
<organism evidence="2 3">
    <name type="scientific">Blumeria graminis f. sp. hordei (strain DH14)</name>
    <name type="common">Barley powdery mildew</name>
    <name type="synonym">Oidium monilioides f. sp. hordei</name>
    <dbReference type="NCBI Taxonomy" id="546991"/>
    <lineage>
        <taxon>Eukaryota</taxon>
        <taxon>Fungi</taxon>
        <taxon>Dikarya</taxon>
        <taxon>Ascomycota</taxon>
        <taxon>Pezizomycotina</taxon>
        <taxon>Leotiomycetes</taxon>
        <taxon>Erysiphales</taxon>
        <taxon>Erysiphaceae</taxon>
        <taxon>Blumeria</taxon>
        <taxon>Blumeria hordei</taxon>
    </lineage>
</organism>
<feature type="non-terminal residue" evidence="2">
    <location>
        <position position="59"/>
    </location>
</feature>
<feature type="compositionally biased region" description="Polar residues" evidence="1">
    <location>
        <begin position="34"/>
        <end position="49"/>
    </location>
</feature>
<protein>
    <submittedName>
        <fullName evidence="2">Yip1-domain family protein</fullName>
    </submittedName>
</protein>